<evidence type="ECO:0000313" key="2">
    <source>
        <dbReference type="EMBL" id="SEB40940.1"/>
    </source>
</evidence>
<sequence>MQVWKSPKNGWKILLMVGAAYFILARITAMMMNHPIGNGEIQYQGEESHGDYRTCFYVQAVNRSLLAALFTHDDPSRHSFTLDTKSQYQTCGEAREDAYR</sequence>
<dbReference type="EMBL" id="FNSD01000001">
    <property type="protein sequence ID" value="SEB40940.1"/>
    <property type="molecule type" value="Genomic_DNA"/>
</dbReference>
<gene>
    <name evidence="2" type="ORF">SAMN05443244_0342</name>
</gene>
<feature type="transmembrane region" description="Helical" evidence="1">
    <location>
        <begin position="12"/>
        <end position="32"/>
    </location>
</feature>
<reference evidence="2 3" key="1">
    <citation type="submission" date="2016-10" db="EMBL/GenBank/DDBJ databases">
        <authorList>
            <person name="de Groot N.N."/>
        </authorList>
    </citation>
    <scope>NUCLEOTIDE SEQUENCE [LARGE SCALE GENOMIC DNA]</scope>
    <source>
        <strain evidence="2 3">AB35.6</strain>
    </source>
</reference>
<dbReference type="Proteomes" id="UP000182409">
    <property type="component" value="Unassembled WGS sequence"/>
</dbReference>
<organism evidence="2 3">
    <name type="scientific">Terriglobus roseus</name>
    <dbReference type="NCBI Taxonomy" id="392734"/>
    <lineage>
        <taxon>Bacteria</taxon>
        <taxon>Pseudomonadati</taxon>
        <taxon>Acidobacteriota</taxon>
        <taxon>Terriglobia</taxon>
        <taxon>Terriglobales</taxon>
        <taxon>Acidobacteriaceae</taxon>
        <taxon>Terriglobus</taxon>
    </lineage>
</organism>
<evidence type="ECO:0000256" key="1">
    <source>
        <dbReference type="SAM" id="Phobius"/>
    </source>
</evidence>
<keyword evidence="1" id="KW-1133">Transmembrane helix</keyword>
<keyword evidence="1" id="KW-0812">Transmembrane</keyword>
<accession>A0A1H4J3Q4</accession>
<dbReference type="AlphaFoldDB" id="A0A1H4J3Q4"/>
<keyword evidence="1" id="KW-0472">Membrane</keyword>
<proteinExistence type="predicted"/>
<protein>
    <submittedName>
        <fullName evidence="2">Uncharacterized protein</fullName>
    </submittedName>
</protein>
<evidence type="ECO:0000313" key="3">
    <source>
        <dbReference type="Proteomes" id="UP000182409"/>
    </source>
</evidence>
<name>A0A1H4J3Q4_9BACT</name>